<proteinExistence type="predicted"/>
<feature type="compositionally biased region" description="Low complexity" evidence="1">
    <location>
        <begin position="1"/>
        <end position="16"/>
    </location>
</feature>
<evidence type="ECO:0000256" key="1">
    <source>
        <dbReference type="SAM" id="MobiDB-lite"/>
    </source>
</evidence>
<dbReference type="EMBL" id="JAJNDB010000004">
    <property type="protein sequence ID" value="MCD2195486.1"/>
    <property type="molecule type" value="Genomic_DNA"/>
</dbReference>
<gene>
    <name evidence="2" type="ORF">LQ327_19130</name>
</gene>
<keyword evidence="3" id="KW-1185">Reference proteome</keyword>
<sequence length="183" mass="19822">MTTTRTATAREPAEPALGPSRYPLPLPGWDGLGVTARVEPGAMTTLRRLRRGDVAELALAILDREVVPAFVGADRWRTDERGRLDARGTFVRVGPACSPGAMEVLGRRWALTEGVDARPGTRIEVAGTLDVTGGDRAAQLSRTWRVRSWRRYAPGRAGVPLATLPSRDDADPAARYVVDLEPV</sequence>
<comment type="caution">
    <text evidence="2">The sequence shown here is derived from an EMBL/GenBank/DDBJ whole genome shotgun (WGS) entry which is preliminary data.</text>
</comment>
<dbReference type="RefSeq" id="WP_230736629.1">
    <property type="nucleotide sequence ID" value="NZ_JAJNDB010000004.1"/>
</dbReference>
<feature type="region of interest" description="Disordered" evidence="1">
    <location>
        <begin position="1"/>
        <end position="22"/>
    </location>
</feature>
<dbReference type="Proteomes" id="UP001199469">
    <property type="component" value="Unassembled WGS sequence"/>
</dbReference>
<name>A0ABS8PB29_9PSEU</name>
<evidence type="ECO:0000313" key="2">
    <source>
        <dbReference type="EMBL" id="MCD2195486.1"/>
    </source>
</evidence>
<accession>A0ABS8PB29</accession>
<organism evidence="2 3">
    <name type="scientific">Actinomycetospora endophytica</name>
    <dbReference type="NCBI Taxonomy" id="2291215"/>
    <lineage>
        <taxon>Bacteria</taxon>
        <taxon>Bacillati</taxon>
        <taxon>Actinomycetota</taxon>
        <taxon>Actinomycetes</taxon>
        <taxon>Pseudonocardiales</taxon>
        <taxon>Pseudonocardiaceae</taxon>
        <taxon>Actinomycetospora</taxon>
    </lineage>
</organism>
<protein>
    <submittedName>
        <fullName evidence="2">Uncharacterized protein</fullName>
    </submittedName>
</protein>
<reference evidence="2 3" key="1">
    <citation type="submission" date="2021-11" db="EMBL/GenBank/DDBJ databases">
        <title>Draft genome sequence of Actinomycetospora sp. SF1 isolated from the rhizosphere soil.</title>
        <authorList>
            <person name="Duangmal K."/>
            <person name="Chantavorakit T."/>
        </authorList>
    </citation>
    <scope>NUCLEOTIDE SEQUENCE [LARGE SCALE GENOMIC DNA]</scope>
    <source>
        <strain evidence="2 3">TBRC 5722</strain>
    </source>
</reference>
<evidence type="ECO:0000313" key="3">
    <source>
        <dbReference type="Proteomes" id="UP001199469"/>
    </source>
</evidence>